<dbReference type="Pfam" id="PF18075">
    <property type="entry name" value="FtsX_ECD"/>
    <property type="match status" value="1"/>
</dbReference>
<evidence type="ECO:0000256" key="4">
    <source>
        <dbReference type="ARBA" id="ARBA00022475"/>
    </source>
</evidence>
<dbReference type="PANTHER" id="PTHR47755:SF1">
    <property type="entry name" value="CELL DIVISION PROTEIN FTSX"/>
    <property type="match status" value="1"/>
</dbReference>
<feature type="transmembrane region" description="Helical" evidence="11">
    <location>
        <begin position="21"/>
        <end position="43"/>
    </location>
</feature>
<dbReference type="EMBL" id="MFMM01000001">
    <property type="protein sequence ID" value="OGG84821.1"/>
    <property type="molecule type" value="Genomic_DNA"/>
</dbReference>
<gene>
    <name evidence="14" type="ORF">A3G90_01940</name>
</gene>
<evidence type="ECO:0000259" key="12">
    <source>
        <dbReference type="Pfam" id="PF02687"/>
    </source>
</evidence>
<protein>
    <recommendedName>
        <fullName evidence="3 10">Cell division protein FtsX</fullName>
    </recommendedName>
</protein>
<dbReference type="PANTHER" id="PTHR47755">
    <property type="entry name" value="CELL DIVISION PROTEIN FTSX"/>
    <property type="match status" value="1"/>
</dbReference>
<evidence type="ECO:0000256" key="10">
    <source>
        <dbReference type="PIRNR" id="PIRNR003097"/>
    </source>
</evidence>
<dbReference type="GO" id="GO:0051301">
    <property type="term" value="P:cell division"/>
    <property type="evidence" value="ECO:0007669"/>
    <property type="project" value="UniProtKB-KW"/>
</dbReference>
<keyword evidence="5 10" id="KW-0132">Cell division</keyword>
<evidence type="ECO:0000256" key="11">
    <source>
        <dbReference type="SAM" id="Phobius"/>
    </source>
</evidence>
<evidence type="ECO:0000256" key="9">
    <source>
        <dbReference type="ARBA" id="ARBA00023306"/>
    </source>
</evidence>
<evidence type="ECO:0000256" key="7">
    <source>
        <dbReference type="ARBA" id="ARBA00022989"/>
    </source>
</evidence>
<feature type="transmembrane region" description="Helical" evidence="11">
    <location>
        <begin position="230"/>
        <end position="256"/>
    </location>
</feature>
<dbReference type="PIRSF" id="PIRSF003097">
    <property type="entry name" value="FtsX"/>
    <property type="match status" value="1"/>
</dbReference>
<dbReference type="InterPro" id="IPR004513">
    <property type="entry name" value="FtsX"/>
</dbReference>
<evidence type="ECO:0000256" key="5">
    <source>
        <dbReference type="ARBA" id="ARBA00022618"/>
    </source>
</evidence>
<dbReference type="STRING" id="1798525.A3G90_01940"/>
<dbReference type="Proteomes" id="UP000177325">
    <property type="component" value="Unassembled WGS sequence"/>
</dbReference>
<keyword evidence="9 10" id="KW-0131">Cell cycle</keyword>
<evidence type="ECO:0000313" key="14">
    <source>
        <dbReference type="EMBL" id="OGG84821.1"/>
    </source>
</evidence>
<reference evidence="14 15" key="1">
    <citation type="journal article" date="2016" name="Nat. Commun.">
        <title>Thousands of microbial genomes shed light on interconnected biogeochemical processes in an aquifer system.</title>
        <authorList>
            <person name="Anantharaman K."/>
            <person name="Brown C.T."/>
            <person name="Hug L.A."/>
            <person name="Sharon I."/>
            <person name="Castelle C.J."/>
            <person name="Probst A.J."/>
            <person name="Thomas B.C."/>
            <person name="Singh A."/>
            <person name="Wilkins M.J."/>
            <person name="Karaoz U."/>
            <person name="Brodie E.L."/>
            <person name="Williams K.H."/>
            <person name="Hubbard S.S."/>
            <person name="Banfield J.F."/>
        </authorList>
    </citation>
    <scope>NUCLEOTIDE SEQUENCE [LARGE SCALE GENOMIC DNA]</scope>
</reference>
<organism evidence="14 15">
    <name type="scientific">Candidatus Kaiserbacteria bacterium RIFCSPLOWO2_12_FULL_45_26</name>
    <dbReference type="NCBI Taxonomy" id="1798525"/>
    <lineage>
        <taxon>Bacteria</taxon>
        <taxon>Candidatus Kaiseribacteriota</taxon>
    </lineage>
</organism>
<proteinExistence type="inferred from homology"/>
<dbReference type="GO" id="GO:0005886">
    <property type="term" value="C:plasma membrane"/>
    <property type="evidence" value="ECO:0007669"/>
    <property type="project" value="UniProtKB-SubCell"/>
</dbReference>
<evidence type="ECO:0000259" key="13">
    <source>
        <dbReference type="Pfam" id="PF18075"/>
    </source>
</evidence>
<dbReference type="InterPro" id="IPR003838">
    <property type="entry name" value="ABC3_permease_C"/>
</dbReference>
<evidence type="ECO:0000256" key="6">
    <source>
        <dbReference type="ARBA" id="ARBA00022692"/>
    </source>
</evidence>
<dbReference type="Gene3D" id="3.30.70.3040">
    <property type="match status" value="1"/>
</dbReference>
<dbReference type="Pfam" id="PF02687">
    <property type="entry name" value="FtsX"/>
    <property type="match status" value="1"/>
</dbReference>
<keyword evidence="6 11" id="KW-0812">Transmembrane</keyword>
<evidence type="ECO:0000256" key="3">
    <source>
        <dbReference type="ARBA" id="ARBA00021907"/>
    </source>
</evidence>
<evidence type="ECO:0000256" key="1">
    <source>
        <dbReference type="ARBA" id="ARBA00004651"/>
    </source>
</evidence>
<evidence type="ECO:0000313" key="15">
    <source>
        <dbReference type="Proteomes" id="UP000177325"/>
    </source>
</evidence>
<keyword evidence="7 11" id="KW-1133">Transmembrane helix</keyword>
<comment type="similarity">
    <text evidence="2 10">Belongs to the ABC-4 integral membrane protein family. FtsX subfamily.</text>
</comment>
<name>A0A1F6FG49_9BACT</name>
<sequence>MLTGIRRIVKAGFVGFWRNAYVSLASVFVITVALFVIGSTMFIDQLLTTSLQSLQSKVDINVYFVPSASQDEVDAIRTAVAALPDVAAVTYTSREEALARYRERNQNDEIAMQALAELDENPLGANLAIQARETSQYENIARFLEERRDSATQTPVIDEINYERNKESIDALTNIIGAVEQASIATMLVLIVASILITFNTIRLAIYTAREEISIMRLVGASNMFIRGPFMLQGVMYGLVAGVFSLMIFYPIMVWLGPRTEAFFEFNLFTYFISNFSYIFGVLIGIGVVLGLISSVLAVARYLRV</sequence>
<accession>A0A1F6FG49</accession>
<keyword evidence="4 10" id="KW-1003">Cell membrane</keyword>
<feature type="domain" description="FtsX extracellular" evidence="13">
    <location>
        <begin position="58"/>
        <end position="146"/>
    </location>
</feature>
<feature type="domain" description="ABC3 transporter permease C-terminal" evidence="12">
    <location>
        <begin position="186"/>
        <end position="304"/>
    </location>
</feature>
<feature type="transmembrane region" description="Helical" evidence="11">
    <location>
        <begin position="184"/>
        <end position="209"/>
    </location>
</feature>
<evidence type="ECO:0000256" key="2">
    <source>
        <dbReference type="ARBA" id="ARBA00007379"/>
    </source>
</evidence>
<comment type="caution">
    <text evidence="14">The sequence shown here is derived from an EMBL/GenBank/DDBJ whole genome shotgun (WGS) entry which is preliminary data.</text>
</comment>
<feature type="transmembrane region" description="Helical" evidence="11">
    <location>
        <begin position="276"/>
        <end position="300"/>
    </location>
</feature>
<dbReference type="InterPro" id="IPR040690">
    <property type="entry name" value="FtsX_ECD"/>
</dbReference>
<comment type="subcellular location">
    <subcellularLocation>
        <location evidence="1">Cell membrane</location>
        <topology evidence="1">Multi-pass membrane protein</topology>
    </subcellularLocation>
</comment>
<keyword evidence="8 10" id="KW-0472">Membrane</keyword>
<dbReference type="AlphaFoldDB" id="A0A1F6FG49"/>
<evidence type="ECO:0000256" key="8">
    <source>
        <dbReference type="ARBA" id="ARBA00023136"/>
    </source>
</evidence>